<accession>A0A3N6P648</accession>
<protein>
    <submittedName>
        <fullName evidence="2">Uncharacterized protein</fullName>
    </submittedName>
</protein>
<evidence type="ECO:0000313" key="3">
    <source>
        <dbReference type="Proteomes" id="UP000281431"/>
    </source>
</evidence>
<keyword evidence="3" id="KW-1185">Reference proteome</keyword>
<dbReference type="Proteomes" id="UP000281431">
    <property type="component" value="Unassembled WGS sequence"/>
</dbReference>
<evidence type="ECO:0000256" key="1">
    <source>
        <dbReference type="SAM" id="MobiDB-lite"/>
    </source>
</evidence>
<proteinExistence type="predicted"/>
<organism evidence="2 3">
    <name type="scientific">Natrarchaeobius chitinivorans</name>
    <dbReference type="NCBI Taxonomy" id="1679083"/>
    <lineage>
        <taxon>Archaea</taxon>
        <taxon>Methanobacteriati</taxon>
        <taxon>Methanobacteriota</taxon>
        <taxon>Stenosarchaea group</taxon>
        <taxon>Halobacteria</taxon>
        <taxon>Halobacteriales</taxon>
        <taxon>Natrialbaceae</taxon>
        <taxon>Natrarchaeobius</taxon>
    </lineage>
</organism>
<evidence type="ECO:0000313" key="2">
    <source>
        <dbReference type="EMBL" id="RQG93749.1"/>
    </source>
</evidence>
<dbReference type="AlphaFoldDB" id="A0A3N6P648"/>
<reference evidence="2 3" key="1">
    <citation type="submission" date="2018-10" db="EMBL/GenBank/DDBJ databases">
        <title>Natrarchaeobius chitinivorans gen. nov., sp. nov., and Natrarchaeobius haloalkaliphilus sp. nov., alkaliphilic, chitin-utilizing haloarchaea from hypersaline alkaline lakes.</title>
        <authorList>
            <person name="Sorokin D.Y."/>
            <person name="Elcheninov A.G."/>
            <person name="Kostrikina N.A."/>
            <person name="Bale N.J."/>
            <person name="Sinninghe Damste J.S."/>
            <person name="Khijniak T.V."/>
            <person name="Kublanov I.V."/>
            <person name="Toshchakov S.V."/>
        </authorList>
    </citation>
    <scope>NUCLEOTIDE SEQUENCE [LARGE SCALE GENOMIC DNA]</scope>
    <source>
        <strain evidence="2 3">AArcht7</strain>
    </source>
</reference>
<sequence>MSTEPTDASPPLPREPSAWRPETHFGQKIKGLNGDRKRHLDGDIVRGCIERGTATKVNRDIYHLREEFGGVSYTLVVDAATREVITGYPDAIDADAARESGRWSSQQIADIQHFIATDPR</sequence>
<comment type="caution">
    <text evidence="2">The sequence shown here is derived from an EMBL/GenBank/DDBJ whole genome shotgun (WGS) entry which is preliminary data.</text>
</comment>
<gene>
    <name evidence="2" type="ORF">EA472_22725</name>
</gene>
<name>A0A3N6P648_NATCH</name>
<feature type="region of interest" description="Disordered" evidence="1">
    <location>
        <begin position="1"/>
        <end position="33"/>
    </location>
</feature>
<dbReference type="EMBL" id="REFZ01000069">
    <property type="protein sequence ID" value="RQG93749.1"/>
    <property type="molecule type" value="Genomic_DNA"/>
</dbReference>
<dbReference type="OrthoDB" id="267449at2157"/>